<dbReference type="InterPro" id="IPR016032">
    <property type="entry name" value="Sig_transdc_resp-reg_C-effctor"/>
</dbReference>
<keyword evidence="6" id="KW-0804">Transcription</keyword>
<evidence type="ECO:0000313" key="13">
    <source>
        <dbReference type="Proteomes" id="UP000576209"/>
    </source>
</evidence>
<feature type="modified residue" description="4-aspartylphosphate" evidence="8">
    <location>
        <position position="56"/>
    </location>
</feature>
<dbReference type="FunFam" id="3.40.50.2300:FF:000001">
    <property type="entry name" value="DNA-binding response regulator PhoB"/>
    <property type="match status" value="1"/>
</dbReference>
<dbReference type="GO" id="GO:0000156">
    <property type="term" value="F:phosphorelay response regulator activity"/>
    <property type="evidence" value="ECO:0007669"/>
    <property type="project" value="TreeGrafter"/>
</dbReference>
<dbReference type="InterPro" id="IPR001789">
    <property type="entry name" value="Sig_transdc_resp-reg_receiver"/>
</dbReference>
<dbReference type="Proteomes" id="UP000576209">
    <property type="component" value="Unassembled WGS sequence"/>
</dbReference>
<accession>A0A840EAB6</accession>
<evidence type="ECO:0000256" key="1">
    <source>
        <dbReference type="ARBA" id="ARBA00013332"/>
    </source>
</evidence>
<dbReference type="GO" id="GO:0005829">
    <property type="term" value="C:cytosol"/>
    <property type="evidence" value="ECO:0007669"/>
    <property type="project" value="TreeGrafter"/>
</dbReference>
<evidence type="ECO:0000256" key="6">
    <source>
        <dbReference type="ARBA" id="ARBA00023163"/>
    </source>
</evidence>
<dbReference type="AlphaFoldDB" id="A0A840EAB6"/>
<gene>
    <name evidence="12" type="ORF">GGR28_002981</name>
</gene>
<dbReference type="SMART" id="SM00862">
    <property type="entry name" value="Trans_reg_C"/>
    <property type="match status" value="1"/>
</dbReference>
<evidence type="ECO:0000259" key="10">
    <source>
        <dbReference type="PROSITE" id="PS50110"/>
    </source>
</evidence>
<dbReference type="InterPro" id="IPR039420">
    <property type="entry name" value="WalR-like"/>
</dbReference>
<evidence type="ECO:0000256" key="4">
    <source>
        <dbReference type="ARBA" id="ARBA00023015"/>
    </source>
</evidence>
<dbReference type="SUPFAM" id="SSF52172">
    <property type="entry name" value="CheY-like"/>
    <property type="match status" value="1"/>
</dbReference>
<feature type="domain" description="Response regulatory" evidence="10">
    <location>
        <begin position="7"/>
        <end position="123"/>
    </location>
</feature>
<dbReference type="InterPro" id="IPR001867">
    <property type="entry name" value="OmpR/PhoB-type_DNA-bd"/>
</dbReference>
<dbReference type="SMART" id="SM00448">
    <property type="entry name" value="REC"/>
    <property type="match status" value="1"/>
</dbReference>
<dbReference type="PANTHER" id="PTHR48111:SF40">
    <property type="entry name" value="PHOSPHATE REGULON TRANSCRIPTIONAL REGULATORY PROTEIN PHOB"/>
    <property type="match status" value="1"/>
</dbReference>
<dbReference type="PROSITE" id="PS51755">
    <property type="entry name" value="OMPR_PHOB"/>
    <property type="match status" value="1"/>
</dbReference>
<evidence type="ECO:0000256" key="9">
    <source>
        <dbReference type="PROSITE-ProRule" id="PRU01091"/>
    </source>
</evidence>
<feature type="domain" description="OmpR/PhoB-type" evidence="11">
    <location>
        <begin position="136"/>
        <end position="230"/>
    </location>
</feature>
<keyword evidence="4" id="KW-0805">Transcription regulation</keyword>
<name>A0A840EAB6_9BACT</name>
<evidence type="ECO:0000259" key="11">
    <source>
        <dbReference type="PROSITE" id="PS51755"/>
    </source>
</evidence>
<dbReference type="PANTHER" id="PTHR48111">
    <property type="entry name" value="REGULATOR OF RPOS"/>
    <property type="match status" value="1"/>
</dbReference>
<dbReference type="CDD" id="cd00383">
    <property type="entry name" value="trans_reg_C"/>
    <property type="match status" value="1"/>
</dbReference>
<evidence type="ECO:0000256" key="3">
    <source>
        <dbReference type="ARBA" id="ARBA00023012"/>
    </source>
</evidence>
<keyword evidence="2 8" id="KW-0597">Phosphoprotein</keyword>
<dbReference type="Gene3D" id="3.40.50.2300">
    <property type="match status" value="1"/>
</dbReference>
<comment type="caution">
    <text evidence="12">The sequence shown here is derived from an EMBL/GenBank/DDBJ whole genome shotgun (WGS) entry which is preliminary data.</text>
</comment>
<dbReference type="RefSeq" id="WP_183496588.1">
    <property type="nucleotide sequence ID" value="NZ_JACIFF010000008.1"/>
</dbReference>
<reference evidence="12 13" key="1">
    <citation type="submission" date="2020-08" db="EMBL/GenBank/DDBJ databases">
        <title>Genomic Encyclopedia of Type Strains, Phase IV (KMG-IV): sequencing the most valuable type-strain genomes for metagenomic binning, comparative biology and taxonomic classification.</title>
        <authorList>
            <person name="Goeker M."/>
        </authorList>
    </citation>
    <scope>NUCLEOTIDE SEQUENCE [LARGE SCALE GENOMIC DNA]</scope>
    <source>
        <strain evidence="12 13">DSM 105137</strain>
    </source>
</reference>
<proteinExistence type="predicted"/>
<dbReference type="SUPFAM" id="SSF46894">
    <property type="entry name" value="C-terminal effector domain of the bipartite response regulators"/>
    <property type="match status" value="1"/>
</dbReference>
<dbReference type="GO" id="GO:0006355">
    <property type="term" value="P:regulation of DNA-templated transcription"/>
    <property type="evidence" value="ECO:0007669"/>
    <property type="project" value="InterPro"/>
</dbReference>
<dbReference type="PROSITE" id="PS50110">
    <property type="entry name" value="RESPONSE_REGULATORY"/>
    <property type="match status" value="1"/>
</dbReference>
<protein>
    <recommendedName>
        <fullName evidence="1">Phosphate regulon transcriptional regulatory protein PhoB</fullName>
    </recommendedName>
</protein>
<dbReference type="EMBL" id="JACIFF010000008">
    <property type="protein sequence ID" value="MBB4080347.1"/>
    <property type="molecule type" value="Genomic_DNA"/>
</dbReference>
<sequence>MNATPAKILLVDDEPDILEILEFNLRKEGFEVATASNGEEGLKLAREYRPDLIVLDIMMPIMDGVEVCRQLRADPDFDNTVITFLTAREEDYSQIAALDTGGDDYITKPIRPRVLISRVKALLRRNVRQDDEDEAASSISIGDLEIDLEQIVVRRGKERIELAKKEFDLLTLLASKPGKVFSREEIFNKVWGTDVIVGNRTIDVHIRKLREKLGDHYIKTIKGIGYKFEF</sequence>
<organism evidence="12 13">
    <name type="scientific">Neolewinella aquimaris</name>
    <dbReference type="NCBI Taxonomy" id="1835722"/>
    <lineage>
        <taxon>Bacteria</taxon>
        <taxon>Pseudomonadati</taxon>
        <taxon>Bacteroidota</taxon>
        <taxon>Saprospiria</taxon>
        <taxon>Saprospirales</taxon>
        <taxon>Lewinellaceae</taxon>
        <taxon>Neolewinella</taxon>
    </lineage>
</organism>
<evidence type="ECO:0000256" key="2">
    <source>
        <dbReference type="ARBA" id="ARBA00022553"/>
    </source>
</evidence>
<dbReference type="InterPro" id="IPR011006">
    <property type="entry name" value="CheY-like_superfamily"/>
</dbReference>
<dbReference type="Gene3D" id="1.10.10.10">
    <property type="entry name" value="Winged helix-like DNA-binding domain superfamily/Winged helix DNA-binding domain"/>
    <property type="match status" value="1"/>
</dbReference>
<dbReference type="Pfam" id="PF00486">
    <property type="entry name" value="Trans_reg_C"/>
    <property type="match status" value="1"/>
</dbReference>
<dbReference type="FunFam" id="1.10.10.10:FF:000018">
    <property type="entry name" value="DNA-binding response regulator ResD"/>
    <property type="match status" value="1"/>
</dbReference>
<evidence type="ECO:0000313" key="12">
    <source>
        <dbReference type="EMBL" id="MBB4080347.1"/>
    </source>
</evidence>
<evidence type="ECO:0000256" key="7">
    <source>
        <dbReference type="ARBA" id="ARBA00024735"/>
    </source>
</evidence>
<dbReference type="GO" id="GO:0032993">
    <property type="term" value="C:protein-DNA complex"/>
    <property type="evidence" value="ECO:0007669"/>
    <property type="project" value="TreeGrafter"/>
</dbReference>
<dbReference type="Pfam" id="PF00072">
    <property type="entry name" value="Response_reg"/>
    <property type="match status" value="1"/>
</dbReference>
<keyword evidence="5 9" id="KW-0238">DNA-binding</keyword>
<dbReference type="GO" id="GO:0000976">
    <property type="term" value="F:transcription cis-regulatory region binding"/>
    <property type="evidence" value="ECO:0007669"/>
    <property type="project" value="TreeGrafter"/>
</dbReference>
<evidence type="ECO:0000256" key="5">
    <source>
        <dbReference type="ARBA" id="ARBA00023125"/>
    </source>
</evidence>
<feature type="DNA-binding region" description="OmpR/PhoB-type" evidence="9">
    <location>
        <begin position="136"/>
        <end position="230"/>
    </location>
</feature>
<evidence type="ECO:0000256" key="8">
    <source>
        <dbReference type="PROSITE-ProRule" id="PRU00169"/>
    </source>
</evidence>
<keyword evidence="13" id="KW-1185">Reference proteome</keyword>
<dbReference type="InterPro" id="IPR036388">
    <property type="entry name" value="WH-like_DNA-bd_sf"/>
</dbReference>
<keyword evidence="3" id="KW-0902">Two-component regulatory system</keyword>
<comment type="function">
    <text evidence="7">This protein is a positive regulator for the phosphate regulon. Transcription of this operon is positively regulated by PhoB and PhoR when phosphate is limited.</text>
</comment>